<dbReference type="EMBL" id="JACSQT010000002">
    <property type="protein sequence ID" value="MBD7936512.1"/>
    <property type="molecule type" value="Genomic_DNA"/>
</dbReference>
<dbReference type="RefSeq" id="WP_191811820.1">
    <property type="nucleotide sequence ID" value="NZ_JACSQT010000002.1"/>
</dbReference>
<sequence>MSRGFSGLAPTIAEELEGFIGRTITVVSNFSSQTGVLLRVDDGSLVLARVVTGYYTNETDEIIIPLCNVSYVELPVI</sequence>
<evidence type="ECO:0000313" key="1">
    <source>
        <dbReference type="EMBL" id="MBD7936512.1"/>
    </source>
</evidence>
<name>A0ABR8QLW8_9BACI</name>
<organism evidence="1 2">
    <name type="scientific">Cytobacillus stercorigallinarum</name>
    <dbReference type="NCBI Taxonomy" id="2762240"/>
    <lineage>
        <taxon>Bacteria</taxon>
        <taxon>Bacillati</taxon>
        <taxon>Bacillota</taxon>
        <taxon>Bacilli</taxon>
        <taxon>Bacillales</taxon>
        <taxon>Bacillaceae</taxon>
        <taxon>Cytobacillus</taxon>
    </lineage>
</organism>
<keyword evidence="2" id="KW-1185">Reference proteome</keyword>
<accession>A0ABR8QLW8</accession>
<dbReference type="Proteomes" id="UP000657931">
    <property type="component" value="Unassembled WGS sequence"/>
</dbReference>
<proteinExistence type="predicted"/>
<evidence type="ECO:0000313" key="2">
    <source>
        <dbReference type="Proteomes" id="UP000657931"/>
    </source>
</evidence>
<comment type="caution">
    <text evidence="1">The sequence shown here is derived from an EMBL/GenBank/DDBJ whole genome shotgun (WGS) entry which is preliminary data.</text>
</comment>
<protein>
    <submittedName>
        <fullName evidence="1">Uncharacterized protein</fullName>
    </submittedName>
</protein>
<reference evidence="1 2" key="1">
    <citation type="submission" date="2020-08" db="EMBL/GenBank/DDBJ databases">
        <title>A Genomic Blueprint of the Chicken Gut Microbiome.</title>
        <authorList>
            <person name="Gilroy R."/>
            <person name="Ravi A."/>
            <person name="Getino M."/>
            <person name="Pursley I."/>
            <person name="Horton D.L."/>
            <person name="Alikhan N.-F."/>
            <person name="Baker D."/>
            <person name="Gharbi K."/>
            <person name="Hall N."/>
            <person name="Watson M."/>
            <person name="Adriaenssens E.M."/>
            <person name="Foster-Nyarko E."/>
            <person name="Jarju S."/>
            <person name="Secka A."/>
            <person name="Antonio M."/>
            <person name="Oren A."/>
            <person name="Chaudhuri R."/>
            <person name="La Ragione R.M."/>
            <person name="Hildebrand F."/>
            <person name="Pallen M.J."/>
        </authorList>
    </citation>
    <scope>NUCLEOTIDE SEQUENCE [LARGE SCALE GENOMIC DNA]</scope>
    <source>
        <strain evidence="1 2">Sa5YUA1</strain>
    </source>
</reference>
<gene>
    <name evidence="1" type="ORF">H9655_05695</name>
</gene>